<evidence type="ECO:0000313" key="2">
    <source>
        <dbReference type="Proteomes" id="UP000625711"/>
    </source>
</evidence>
<dbReference type="PROSITE" id="PS51257">
    <property type="entry name" value="PROKAR_LIPOPROTEIN"/>
    <property type="match status" value="1"/>
</dbReference>
<comment type="caution">
    <text evidence="1">The sequence shown here is derived from an EMBL/GenBank/DDBJ whole genome shotgun (WGS) entry which is preliminary data.</text>
</comment>
<protein>
    <submittedName>
        <fullName evidence="1">Uncharacterized protein</fullName>
    </submittedName>
</protein>
<dbReference type="AlphaFoldDB" id="A0A834MB53"/>
<gene>
    <name evidence="1" type="ORF">GWI33_015749</name>
</gene>
<name>A0A834MB53_RHYFE</name>
<organism evidence="1 2">
    <name type="scientific">Rhynchophorus ferrugineus</name>
    <name type="common">Red palm weevil</name>
    <name type="synonym">Curculio ferrugineus</name>
    <dbReference type="NCBI Taxonomy" id="354439"/>
    <lineage>
        <taxon>Eukaryota</taxon>
        <taxon>Metazoa</taxon>
        <taxon>Ecdysozoa</taxon>
        <taxon>Arthropoda</taxon>
        <taxon>Hexapoda</taxon>
        <taxon>Insecta</taxon>
        <taxon>Pterygota</taxon>
        <taxon>Neoptera</taxon>
        <taxon>Endopterygota</taxon>
        <taxon>Coleoptera</taxon>
        <taxon>Polyphaga</taxon>
        <taxon>Cucujiformia</taxon>
        <taxon>Curculionidae</taxon>
        <taxon>Dryophthorinae</taxon>
        <taxon>Rhynchophorus</taxon>
    </lineage>
</organism>
<dbReference type="EMBL" id="JAACXV010013969">
    <property type="protein sequence ID" value="KAF7271394.1"/>
    <property type="molecule type" value="Genomic_DNA"/>
</dbReference>
<accession>A0A834MB53</accession>
<dbReference type="Proteomes" id="UP000625711">
    <property type="component" value="Unassembled WGS sequence"/>
</dbReference>
<keyword evidence="2" id="KW-1185">Reference proteome</keyword>
<evidence type="ECO:0000313" key="1">
    <source>
        <dbReference type="EMBL" id="KAF7271394.1"/>
    </source>
</evidence>
<sequence length="137" mass="15693">MKLVSGFVQKKQLSSLIDVVPLFRHQSIQSISSSCIFRDAAAFYLPEHRTLAVSHAAQPLMGLALYRNLLRWYLPRLTPFVGLFFHPYYDYLLPPRISPRFFDDSTLSTEERDAAGGVTGHGKRFFGLKNGFCYRFV</sequence>
<reference evidence="1" key="1">
    <citation type="submission" date="2020-08" db="EMBL/GenBank/DDBJ databases">
        <title>Genome sequencing and assembly of the red palm weevil Rhynchophorus ferrugineus.</title>
        <authorList>
            <person name="Dias G.B."/>
            <person name="Bergman C.M."/>
            <person name="Manee M."/>
        </authorList>
    </citation>
    <scope>NUCLEOTIDE SEQUENCE</scope>
    <source>
        <strain evidence="1">AA-2017</strain>
        <tissue evidence="1">Whole larva</tissue>
    </source>
</reference>
<proteinExistence type="predicted"/>